<organism evidence="2 3">
    <name type="scientific">Candidatus Rhodoblastus alkanivorans</name>
    <dbReference type="NCBI Taxonomy" id="2954117"/>
    <lineage>
        <taxon>Bacteria</taxon>
        <taxon>Pseudomonadati</taxon>
        <taxon>Pseudomonadota</taxon>
        <taxon>Alphaproteobacteria</taxon>
        <taxon>Hyphomicrobiales</taxon>
        <taxon>Rhodoblastaceae</taxon>
        <taxon>Rhodoblastus</taxon>
    </lineage>
</organism>
<comment type="caution">
    <text evidence="2">The sequence shown here is derived from an EMBL/GenBank/DDBJ whole genome shotgun (WGS) entry which is preliminary data.</text>
</comment>
<feature type="chain" id="PRO_5046545825" evidence="1">
    <location>
        <begin position="22"/>
        <end position="344"/>
    </location>
</feature>
<feature type="signal peptide" evidence="1">
    <location>
        <begin position="1"/>
        <end position="21"/>
    </location>
</feature>
<name>A0ABS9Z1B6_9HYPH</name>
<dbReference type="EMBL" id="JAIVFP010000001">
    <property type="protein sequence ID" value="MCI4681276.1"/>
    <property type="molecule type" value="Genomic_DNA"/>
</dbReference>
<dbReference type="RefSeq" id="WP_243065352.1">
    <property type="nucleotide sequence ID" value="NZ_JAIVFK010000008.1"/>
</dbReference>
<dbReference type="Proteomes" id="UP001139104">
    <property type="component" value="Unassembled WGS sequence"/>
</dbReference>
<gene>
    <name evidence="2" type="ORF">K2U94_00555</name>
</gene>
<keyword evidence="1" id="KW-0732">Signal</keyword>
<dbReference type="SUPFAM" id="SSF88713">
    <property type="entry name" value="Glycoside hydrolase/deacetylase"/>
    <property type="match status" value="1"/>
</dbReference>
<dbReference type="Gene3D" id="3.20.20.370">
    <property type="entry name" value="Glycoside hydrolase/deacetylase"/>
    <property type="match status" value="1"/>
</dbReference>
<proteinExistence type="predicted"/>
<protein>
    <submittedName>
        <fullName evidence="2">Polysaccharide deacetylase</fullName>
    </submittedName>
</protein>
<dbReference type="InterPro" id="IPR011330">
    <property type="entry name" value="Glyco_hydro/deAcase_b/a-brl"/>
</dbReference>
<reference evidence="2" key="1">
    <citation type="journal article" date="2022" name="ISME J.">
        <title>Identification of active gaseous-alkane degraders at natural gas seeps.</title>
        <authorList>
            <person name="Farhan Ul Haque M."/>
            <person name="Hernandez M."/>
            <person name="Crombie A.T."/>
            <person name="Murrell J.C."/>
        </authorList>
    </citation>
    <scope>NUCLEOTIDE SEQUENCE</scope>
    <source>
        <strain evidence="2">PC2</strain>
    </source>
</reference>
<accession>A0ABS9Z1B6</accession>
<sequence>MRTYCALALLVWLLAPVGATAAPLGAALVSNAAAPDCAAPVSLAAPLDGPLQPMSRVEDLRIVLQSCRRPGAKEVLATRTFRADGENLFLAVDPETLATRLERATCWTCAPTTPEPQAQTRFMRAIEDFSSAPGKKLAAGATWLDNAGLTRGKGDGAFITGDLCPSRRPLDRAFLKSLERAGAATPIALSVTGLWLEEHPGDFLWLRREKAEGRLDIAFVNHSFHHPYRPGLADAHNFLLMPGVDMQKEILGVERLLIANGEVPSVFFRFPGLISDRALMAALRAAYLIPLGAESWLALTPVAPSGAIILVHPNGNEPFGLNIFEKLRRAGKLPAPFRPINQAP</sequence>
<evidence type="ECO:0000256" key="1">
    <source>
        <dbReference type="SAM" id="SignalP"/>
    </source>
</evidence>
<evidence type="ECO:0000313" key="2">
    <source>
        <dbReference type="EMBL" id="MCI4681276.1"/>
    </source>
</evidence>
<keyword evidence="3" id="KW-1185">Reference proteome</keyword>
<evidence type="ECO:0000313" key="3">
    <source>
        <dbReference type="Proteomes" id="UP001139104"/>
    </source>
</evidence>